<dbReference type="Proteomes" id="UP000789920">
    <property type="component" value="Unassembled WGS sequence"/>
</dbReference>
<feature type="non-terminal residue" evidence="1">
    <location>
        <position position="71"/>
    </location>
</feature>
<sequence>YGYYYYKHPKIMPYQKLMFRKIIRLEIFLIGLFVVSERKKMTSKLLTEGIKSRVRRPSLFSKLTTINDVIE</sequence>
<accession>A0ACA9SWC3</accession>
<evidence type="ECO:0000313" key="1">
    <source>
        <dbReference type="EMBL" id="CAG8850723.1"/>
    </source>
</evidence>
<evidence type="ECO:0000313" key="2">
    <source>
        <dbReference type="Proteomes" id="UP000789920"/>
    </source>
</evidence>
<dbReference type="EMBL" id="CAJVQC010172276">
    <property type="protein sequence ID" value="CAG8850723.1"/>
    <property type="molecule type" value="Genomic_DNA"/>
</dbReference>
<keyword evidence="2" id="KW-1185">Reference proteome</keyword>
<protein>
    <submittedName>
        <fullName evidence="1">4999_t:CDS:1</fullName>
    </submittedName>
</protein>
<proteinExistence type="predicted"/>
<organism evidence="1 2">
    <name type="scientific">Racocetra persica</name>
    <dbReference type="NCBI Taxonomy" id="160502"/>
    <lineage>
        <taxon>Eukaryota</taxon>
        <taxon>Fungi</taxon>
        <taxon>Fungi incertae sedis</taxon>
        <taxon>Mucoromycota</taxon>
        <taxon>Glomeromycotina</taxon>
        <taxon>Glomeromycetes</taxon>
        <taxon>Diversisporales</taxon>
        <taxon>Gigasporaceae</taxon>
        <taxon>Racocetra</taxon>
    </lineage>
</organism>
<feature type="non-terminal residue" evidence="1">
    <location>
        <position position="1"/>
    </location>
</feature>
<comment type="caution">
    <text evidence="1">The sequence shown here is derived from an EMBL/GenBank/DDBJ whole genome shotgun (WGS) entry which is preliminary data.</text>
</comment>
<name>A0ACA9SWC3_9GLOM</name>
<reference evidence="1" key="1">
    <citation type="submission" date="2021-06" db="EMBL/GenBank/DDBJ databases">
        <authorList>
            <person name="Kallberg Y."/>
            <person name="Tangrot J."/>
            <person name="Rosling A."/>
        </authorList>
    </citation>
    <scope>NUCLEOTIDE SEQUENCE</scope>
    <source>
        <strain evidence="1">MA461A</strain>
    </source>
</reference>
<gene>
    <name evidence="1" type="ORF">RPERSI_LOCUS36227</name>
</gene>